<feature type="compositionally biased region" description="Low complexity" evidence="1">
    <location>
        <begin position="236"/>
        <end position="252"/>
    </location>
</feature>
<feature type="compositionally biased region" description="Polar residues" evidence="1">
    <location>
        <begin position="483"/>
        <end position="492"/>
    </location>
</feature>
<proteinExistence type="predicted"/>
<comment type="caution">
    <text evidence="2">The sequence shown here is derived from an EMBL/GenBank/DDBJ whole genome shotgun (WGS) entry which is preliminary data.</text>
</comment>
<dbReference type="Pfam" id="PF14223">
    <property type="entry name" value="Retrotran_gag_2"/>
    <property type="match status" value="1"/>
</dbReference>
<organism evidence="2 3">
    <name type="scientific">Tanacetum coccineum</name>
    <dbReference type="NCBI Taxonomy" id="301880"/>
    <lineage>
        <taxon>Eukaryota</taxon>
        <taxon>Viridiplantae</taxon>
        <taxon>Streptophyta</taxon>
        <taxon>Embryophyta</taxon>
        <taxon>Tracheophyta</taxon>
        <taxon>Spermatophyta</taxon>
        <taxon>Magnoliopsida</taxon>
        <taxon>eudicotyledons</taxon>
        <taxon>Gunneridae</taxon>
        <taxon>Pentapetalae</taxon>
        <taxon>asterids</taxon>
        <taxon>campanulids</taxon>
        <taxon>Asterales</taxon>
        <taxon>Asteraceae</taxon>
        <taxon>Asteroideae</taxon>
        <taxon>Anthemideae</taxon>
        <taxon>Anthemidinae</taxon>
        <taxon>Tanacetum</taxon>
    </lineage>
</organism>
<reference evidence="2" key="2">
    <citation type="submission" date="2022-01" db="EMBL/GenBank/DDBJ databases">
        <authorList>
            <person name="Yamashiro T."/>
            <person name="Shiraishi A."/>
            <person name="Satake H."/>
            <person name="Nakayama K."/>
        </authorList>
    </citation>
    <scope>NUCLEOTIDE SEQUENCE</scope>
</reference>
<feature type="compositionally biased region" description="Basic residues" evidence="1">
    <location>
        <begin position="502"/>
        <end position="513"/>
    </location>
</feature>
<feature type="compositionally biased region" description="Polar residues" evidence="1">
    <location>
        <begin position="528"/>
        <end position="542"/>
    </location>
</feature>
<dbReference type="Proteomes" id="UP001151760">
    <property type="component" value="Unassembled WGS sequence"/>
</dbReference>
<feature type="region of interest" description="Disordered" evidence="1">
    <location>
        <begin position="468"/>
        <end position="545"/>
    </location>
</feature>
<protein>
    <submittedName>
        <fullName evidence="2">Nucleotide-binding alpha-beta plait domain-containing protein</fullName>
    </submittedName>
</protein>
<dbReference type="PANTHER" id="PTHR47481">
    <property type="match status" value="1"/>
</dbReference>
<keyword evidence="3" id="KW-1185">Reference proteome</keyword>
<dbReference type="CDD" id="cd09272">
    <property type="entry name" value="RNase_HI_RT_Ty1"/>
    <property type="match status" value="1"/>
</dbReference>
<feature type="region of interest" description="Disordered" evidence="1">
    <location>
        <begin position="236"/>
        <end position="291"/>
    </location>
</feature>
<evidence type="ECO:0000256" key="1">
    <source>
        <dbReference type="SAM" id="MobiDB-lite"/>
    </source>
</evidence>
<evidence type="ECO:0000313" key="2">
    <source>
        <dbReference type="EMBL" id="GJS76930.1"/>
    </source>
</evidence>
<sequence length="592" mass="64956">MLIISSISKASFRHVQGTTSHDLWLSLKKVYAPHSTYREYTLKTQLLRIEMHGNETPNAYLNRAQEYVDVLAAIDDPVKDKDLVMLTVSGHREEYKGLKTTITVRQSPTAFSELHALLSDHDYMLGKTRAPAPSITSSFAANYAVGSPSMPEACQAQISELTAQLSALGFQVSPIAPSANSHVTPDLEAMDNSEAYYGDDALYVGNAPPIMDIVVLIYLPSVFILLDIPSSPRSPISSPSSVSHLSPTSQTSLESSNGQPSPVSTASIPTPPPPTPPLPTPPPPPPPPITRLKQAPRAWFERLSKSLFDLGNHKGTIDNIICQLVYAFALKDIGPLNYFLEAEYNAIADTVAELTWLQALLNELGIYSSLTPILWCDNLGATYLSANPIFHARIKHVEIDNHFIWEKIAQGDLRVQHISTHDQIADIFTKPLPTPRFLFLRSKLQDPSKVTEIELTAHMIDVNNRRDSVSPPLLVAKPKKGKSQTITLTLHKSQGLEASRALSKKSKRPKSKKPPIETKVTPPKPTKGSEQSHSVSSGTVPDSQDLERDIQLASIGLPSTLDEALINQNLCLRVLLLIPKTQGETFSPLTRT</sequence>
<feature type="compositionally biased region" description="Pro residues" evidence="1">
    <location>
        <begin position="269"/>
        <end position="289"/>
    </location>
</feature>
<feature type="compositionally biased region" description="Polar residues" evidence="1">
    <location>
        <begin position="253"/>
        <end position="268"/>
    </location>
</feature>
<evidence type="ECO:0000313" key="3">
    <source>
        <dbReference type="Proteomes" id="UP001151760"/>
    </source>
</evidence>
<accession>A0ABQ4YIX7</accession>
<dbReference type="PANTHER" id="PTHR47481:SF30">
    <property type="entry name" value="CCHC-TYPE DOMAIN-CONTAINING PROTEIN"/>
    <property type="match status" value="1"/>
</dbReference>
<dbReference type="EMBL" id="BQNB010010412">
    <property type="protein sequence ID" value="GJS76930.1"/>
    <property type="molecule type" value="Genomic_DNA"/>
</dbReference>
<reference evidence="2" key="1">
    <citation type="journal article" date="2022" name="Int. J. Mol. Sci.">
        <title>Draft Genome of Tanacetum Coccineum: Genomic Comparison of Closely Related Tanacetum-Family Plants.</title>
        <authorList>
            <person name="Yamashiro T."/>
            <person name="Shiraishi A."/>
            <person name="Nakayama K."/>
            <person name="Satake H."/>
        </authorList>
    </citation>
    <scope>NUCLEOTIDE SEQUENCE</scope>
</reference>
<name>A0ABQ4YIX7_9ASTR</name>
<gene>
    <name evidence="2" type="ORF">Tco_0726811</name>
</gene>